<sequence>MHYCGVAEAMKLISHPFDGDKKSSKELIQNVDMAFLFNARQGNAESIASWGSRIDALQTDLREAARRVCKPEENIGAIGLINHLGKTCFVQGLHNESIQTIVRSRGETILLSQAIEISLEE</sequence>
<dbReference type="InParanoid" id="A0A2J7PF96"/>
<name>A0A2J7PF96_9NEOP</name>
<keyword evidence="2" id="KW-1185">Reference proteome</keyword>
<accession>A0A2J7PF96</accession>
<reference evidence="1 2" key="1">
    <citation type="submission" date="2017-12" db="EMBL/GenBank/DDBJ databases">
        <title>Hemimetabolous genomes reveal molecular basis of termite eusociality.</title>
        <authorList>
            <person name="Harrison M.C."/>
            <person name="Jongepier E."/>
            <person name="Robertson H.M."/>
            <person name="Arning N."/>
            <person name="Bitard-Feildel T."/>
            <person name="Chao H."/>
            <person name="Childers C.P."/>
            <person name="Dinh H."/>
            <person name="Doddapaneni H."/>
            <person name="Dugan S."/>
            <person name="Gowin J."/>
            <person name="Greiner C."/>
            <person name="Han Y."/>
            <person name="Hu H."/>
            <person name="Hughes D.S.T."/>
            <person name="Huylmans A.-K."/>
            <person name="Kemena C."/>
            <person name="Kremer L.P.M."/>
            <person name="Lee S.L."/>
            <person name="Lopez-Ezquerra A."/>
            <person name="Mallet L."/>
            <person name="Monroy-Kuhn J.M."/>
            <person name="Moser A."/>
            <person name="Murali S.C."/>
            <person name="Muzny D.M."/>
            <person name="Otani S."/>
            <person name="Piulachs M.-D."/>
            <person name="Poelchau M."/>
            <person name="Qu J."/>
            <person name="Schaub F."/>
            <person name="Wada-Katsumata A."/>
            <person name="Worley K.C."/>
            <person name="Xie Q."/>
            <person name="Ylla G."/>
            <person name="Poulsen M."/>
            <person name="Gibbs R.A."/>
            <person name="Schal C."/>
            <person name="Richards S."/>
            <person name="Belles X."/>
            <person name="Korb J."/>
            <person name="Bornberg-Bauer E."/>
        </authorList>
    </citation>
    <scope>NUCLEOTIDE SEQUENCE [LARGE SCALE GENOMIC DNA]</scope>
    <source>
        <tissue evidence="1">Whole body</tissue>
    </source>
</reference>
<organism evidence="1 2">
    <name type="scientific">Cryptotermes secundus</name>
    <dbReference type="NCBI Taxonomy" id="105785"/>
    <lineage>
        <taxon>Eukaryota</taxon>
        <taxon>Metazoa</taxon>
        <taxon>Ecdysozoa</taxon>
        <taxon>Arthropoda</taxon>
        <taxon>Hexapoda</taxon>
        <taxon>Insecta</taxon>
        <taxon>Pterygota</taxon>
        <taxon>Neoptera</taxon>
        <taxon>Polyneoptera</taxon>
        <taxon>Dictyoptera</taxon>
        <taxon>Blattodea</taxon>
        <taxon>Blattoidea</taxon>
        <taxon>Termitoidae</taxon>
        <taxon>Kalotermitidae</taxon>
        <taxon>Cryptotermitinae</taxon>
        <taxon>Cryptotermes</taxon>
    </lineage>
</organism>
<protein>
    <submittedName>
        <fullName evidence="1">Uncharacterized protein</fullName>
    </submittedName>
</protein>
<gene>
    <name evidence="1" type="ORF">B7P43_G17949</name>
</gene>
<dbReference type="EMBL" id="NEVH01025692">
    <property type="protein sequence ID" value="PNF15010.1"/>
    <property type="molecule type" value="Genomic_DNA"/>
</dbReference>
<evidence type="ECO:0000313" key="1">
    <source>
        <dbReference type="EMBL" id="PNF15010.1"/>
    </source>
</evidence>
<dbReference type="AlphaFoldDB" id="A0A2J7PF96"/>
<proteinExistence type="predicted"/>
<comment type="caution">
    <text evidence="1">The sequence shown here is derived from an EMBL/GenBank/DDBJ whole genome shotgun (WGS) entry which is preliminary data.</text>
</comment>
<evidence type="ECO:0000313" key="2">
    <source>
        <dbReference type="Proteomes" id="UP000235965"/>
    </source>
</evidence>
<dbReference type="Proteomes" id="UP000235965">
    <property type="component" value="Unassembled WGS sequence"/>
</dbReference>